<gene>
    <name evidence="1" type="primary">orf103d</name>
</gene>
<reference evidence="1" key="1">
    <citation type="submission" date="2010-11" db="EMBL/GenBank/DDBJ databases">
        <authorList>
            <person name="Genoscope - CEA"/>
        </authorList>
    </citation>
    <scope>NUCLEOTIDE SEQUENCE</scope>
</reference>
<proteinExistence type="predicted"/>
<dbReference type="EMBL" id="FQ014226">
    <property type="protein sequence ID" value="CBL51959.1"/>
    <property type="molecule type" value="Genomic_DNA"/>
</dbReference>
<dbReference type="AlphaFoldDB" id="F4MKW7"/>
<geneLocation type="mitochondrion" evidence="1"/>
<protein>
    <submittedName>
        <fullName evidence="1">Uncharacterized protein orf103d</fullName>
    </submittedName>
</protein>
<evidence type="ECO:0000313" key="1">
    <source>
        <dbReference type="EMBL" id="CBL51959.1"/>
    </source>
</evidence>
<organism evidence="1">
    <name type="scientific">Beta vulgaris subsp. maritima</name>
    <name type="common">Sea beet</name>
    <name type="synonym">Beta maritima</name>
    <dbReference type="NCBI Taxonomy" id="350892"/>
    <lineage>
        <taxon>Eukaryota</taxon>
        <taxon>Viridiplantae</taxon>
        <taxon>Streptophyta</taxon>
        <taxon>Embryophyta</taxon>
        <taxon>Tracheophyta</taxon>
        <taxon>Spermatophyta</taxon>
        <taxon>Magnoliopsida</taxon>
        <taxon>eudicotyledons</taxon>
        <taxon>Gunneridae</taxon>
        <taxon>Pentapetalae</taxon>
        <taxon>Caryophyllales</taxon>
        <taxon>Chenopodiaceae</taxon>
        <taxon>Betoideae</taxon>
        <taxon>Beta</taxon>
    </lineage>
</organism>
<name>F4MKW7_BETVM</name>
<reference evidence="1" key="2">
    <citation type="journal article" date="2011" name="Genome Biol. Evol.">
        <title>Structural and content diversity of mitochondrial genome in beet: a comparative genomic analysis.</title>
        <authorList>
            <person name="Darracq A."/>
            <person name="Varre J.S."/>
            <person name="Marechal-Drouard L."/>
            <person name="Courseaux A."/>
            <person name="Saumitou-Laprade P."/>
            <person name="Oztas S."/>
            <person name="Vacherie B."/>
            <person name="Barbe V.and.Touzet.P."/>
        </authorList>
    </citation>
    <scope>NUCLEOTIDE SEQUENCE</scope>
</reference>
<accession>F4MKW7</accession>
<sequence length="103" mass="11520">MLTDGTKGRDEIDLSLAFEYEPPFLPLSGLFVEIVRCYSSSCCKPKPKNFIPLHFPSSLVILTLSIPYIRESLFCLPSSNEFSPASDEARLNPYFSSVERVPG</sequence>
<keyword evidence="1" id="KW-0496">Mitochondrion</keyword>